<sequence>MSNKNLAIPSLQLGRSNHKFVENYKRNSIMLSDRQQLEINKAKKPKLDLQENGLFTKTLNSQGLVCLHSASKGESNKETDILLQSFFNAEDDEALYQTCTQIEENNISKNKTAEKCEPIKDVNEKPAKMSNTQFYQNGTKKYQFSNNHNIKKGPTLKRTASGGDWPLSLTRPSTSYEQVPAFVNNSFSKDCESDLKKELNQKEGEVRVLRANNEFLRSESNKYKAEAERKIELLRNEKRNLKTQLQFLKLENEAHSQSRPPSMKKHNLGQPSMERETSPPKETSIDEFKSFSNDDVMNKLKIGNVPFMEECEYTEAFQELLLTITSEIFQKSDPEIIALDPHLFPTNTDVKKDEASSSTHNDSYHRILSRHCLLLTNCYQPLTMLSRVVSFYNNDAYNCLLQILMECYKILQEVLARLQQSTLSRQFLERETELTEKGLTYLPLDGSYRLLDFRPWYDGEKGIEARRCLGLLSILVQIEGFVLFSILPTEIKDQVSAGRYRSFNQFICCKLERQQQIQNTRQILTVIENIVKEIGDQRRTLHLEGVLLGAADVVHSLVKIKHVLPEEDQLVIFRIIKNITFSCPGVAILLKIFEVLAACVRYPLISNNLCCRAGKNTCDEDIRIIKFTTDTCVVQVLCFMIRQISDELRYKIIDAFISWLSQLFLTNFMEPSWLYQSNDKDGCQCSSFIAELSLVFLREVCQQYVNEKIPETRVFEKIFSKGVILMRTFLNFVEDFHGKVEESRGILVMCYEALSNLKEELTLPESICNIVDWLMETEETQVFMKIKDESNSKRTSTSVLPDLKEEDTLFYNFLKSSLNIKDP</sequence>
<proteinExistence type="predicted"/>
<dbReference type="EMBL" id="GEDC01003031">
    <property type="protein sequence ID" value="JAS34267.1"/>
    <property type="molecule type" value="Transcribed_RNA"/>
</dbReference>
<accession>A0A1B6E8M9</accession>
<feature type="compositionally biased region" description="Basic and acidic residues" evidence="1">
    <location>
        <begin position="273"/>
        <end position="287"/>
    </location>
</feature>
<feature type="region of interest" description="Disordered" evidence="1">
    <location>
        <begin position="252"/>
        <end position="287"/>
    </location>
</feature>
<evidence type="ECO:0000256" key="1">
    <source>
        <dbReference type="SAM" id="MobiDB-lite"/>
    </source>
</evidence>
<reference evidence="2" key="1">
    <citation type="submission" date="2015-12" db="EMBL/GenBank/DDBJ databases">
        <title>De novo transcriptome assembly of four potential Pierce s Disease insect vectors from Arizona vineyards.</title>
        <authorList>
            <person name="Tassone E.E."/>
        </authorList>
    </citation>
    <scope>NUCLEOTIDE SEQUENCE</scope>
</reference>
<protein>
    <recommendedName>
        <fullName evidence="3">ATR-interacting protein</fullName>
    </recommendedName>
</protein>
<evidence type="ECO:0000313" key="2">
    <source>
        <dbReference type="EMBL" id="JAS34267.1"/>
    </source>
</evidence>
<name>A0A1B6E8M9_9HEMI</name>
<gene>
    <name evidence="2" type="ORF">g.37290</name>
</gene>
<organism evidence="2">
    <name type="scientific">Clastoptera arizonana</name>
    <name type="common">Arizona spittle bug</name>
    <dbReference type="NCBI Taxonomy" id="38151"/>
    <lineage>
        <taxon>Eukaryota</taxon>
        <taxon>Metazoa</taxon>
        <taxon>Ecdysozoa</taxon>
        <taxon>Arthropoda</taxon>
        <taxon>Hexapoda</taxon>
        <taxon>Insecta</taxon>
        <taxon>Pterygota</taxon>
        <taxon>Neoptera</taxon>
        <taxon>Paraneoptera</taxon>
        <taxon>Hemiptera</taxon>
        <taxon>Auchenorrhyncha</taxon>
        <taxon>Cercopoidea</taxon>
        <taxon>Clastopteridae</taxon>
        <taxon>Clastoptera</taxon>
    </lineage>
</organism>
<evidence type="ECO:0008006" key="3">
    <source>
        <dbReference type="Google" id="ProtNLM"/>
    </source>
</evidence>
<dbReference type="AlphaFoldDB" id="A0A1B6E8M9"/>
<feature type="region of interest" description="Disordered" evidence="1">
    <location>
        <begin position="144"/>
        <end position="164"/>
    </location>
</feature>